<evidence type="ECO:0000256" key="2">
    <source>
        <dbReference type="SAM" id="SignalP"/>
    </source>
</evidence>
<name>A0ABV3FJS4_9NOCA</name>
<evidence type="ECO:0000313" key="4">
    <source>
        <dbReference type="EMBL" id="MEV0367946.1"/>
    </source>
</evidence>
<feature type="compositionally biased region" description="Basic and acidic residues" evidence="1">
    <location>
        <begin position="43"/>
        <end position="55"/>
    </location>
</feature>
<proteinExistence type="predicted"/>
<evidence type="ECO:0000256" key="1">
    <source>
        <dbReference type="SAM" id="MobiDB-lite"/>
    </source>
</evidence>
<feature type="signal peptide" evidence="2">
    <location>
        <begin position="1"/>
        <end position="25"/>
    </location>
</feature>
<dbReference type="Proteomes" id="UP001551658">
    <property type="component" value="Unassembled WGS sequence"/>
</dbReference>
<feature type="domain" description="Excalibur calcium-binding" evidence="3">
    <location>
        <begin position="58"/>
        <end position="94"/>
    </location>
</feature>
<dbReference type="SMART" id="SM00894">
    <property type="entry name" value="Excalibur"/>
    <property type="match status" value="1"/>
</dbReference>
<dbReference type="InterPro" id="IPR008613">
    <property type="entry name" value="Excalibur_Ca-bd_domain"/>
</dbReference>
<dbReference type="Pfam" id="PF05901">
    <property type="entry name" value="Excalibur"/>
    <property type="match status" value="1"/>
</dbReference>
<evidence type="ECO:0000313" key="5">
    <source>
        <dbReference type="Proteomes" id="UP001551658"/>
    </source>
</evidence>
<keyword evidence="5" id="KW-1185">Reference proteome</keyword>
<comment type="caution">
    <text evidence="4">The sequence shown here is derived from an EMBL/GenBank/DDBJ whole genome shotgun (WGS) entry which is preliminary data.</text>
</comment>
<sequence length="98" mass="10467">MRTRRTLARLVIAGCVLSVLAVAPAAVDTPLSSNRSQDSHPLPADRAEAEPEKDGQPYYIDCAHARRESDTPLLGGQPGYSRQLDADGDGVACEVGEY</sequence>
<gene>
    <name evidence="4" type="ORF">AB0H72_35215</name>
</gene>
<feature type="region of interest" description="Disordered" evidence="1">
    <location>
        <begin position="27"/>
        <end position="56"/>
    </location>
</feature>
<feature type="region of interest" description="Disordered" evidence="1">
    <location>
        <begin position="69"/>
        <end position="89"/>
    </location>
</feature>
<protein>
    <submittedName>
        <fullName evidence="4">Excalibur calcium-binding domain-containing protein</fullName>
    </submittedName>
</protein>
<feature type="chain" id="PRO_5045139424" evidence="2">
    <location>
        <begin position="26"/>
        <end position="98"/>
    </location>
</feature>
<dbReference type="EMBL" id="JBFAIH010000043">
    <property type="protein sequence ID" value="MEV0367946.1"/>
    <property type="molecule type" value="Genomic_DNA"/>
</dbReference>
<reference evidence="4 5" key="1">
    <citation type="submission" date="2024-06" db="EMBL/GenBank/DDBJ databases">
        <title>The Natural Products Discovery Center: Release of the First 8490 Sequenced Strains for Exploring Actinobacteria Biosynthetic Diversity.</title>
        <authorList>
            <person name="Kalkreuter E."/>
            <person name="Kautsar S.A."/>
            <person name="Yang D."/>
            <person name="Bader C.D."/>
            <person name="Teijaro C.N."/>
            <person name="Fluegel L."/>
            <person name="Davis C.M."/>
            <person name="Simpson J.R."/>
            <person name="Lauterbach L."/>
            <person name="Steele A.D."/>
            <person name="Gui C."/>
            <person name="Meng S."/>
            <person name="Li G."/>
            <person name="Viehrig K."/>
            <person name="Ye F."/>
            <person name="Su P."/>
            <person name="Kiefer A.F."/>
            <person name="Nichols A."/>
            <person name="Cepeda A.J."/>
            <person name="Yan W."/>
            <person name="Fan B."/>
            <person name="Jiang Y."/>
            <person name="Adhikari A."/>
            <person name="Zheng C.-J."/>
            <person name="Schuster L."/>
            <person name="Cowan T.M."/>
            <person name="Smanski M.J."/>
            <person name="Chevrette M.G."/>
            <person name="De Carvalho L.P.S."/>
            <person name="Shen B."/>
        </authorList>
    </citation>
    <scope>NUCLEOTIDE SEQUENCE [LARGE SCALE GENOMIC DNA]</scope>
    <source>
        <strain evidence="4 5">NPDC050671</strain>
    </source>
</reference>
<keyword evidence="2" id="KW-0732">Signal</keyword>
<organism evidence="4 5">
    <name type="scientific">Nocardia fusca</name>
    <dbReference type="NCBI Taxonomy" id="941183"/>
    <lineage>
        <taxon>Bacteria</taxon>
        <taxon>Bacillati</taxon>
        <taxon>Actinomycetota</taxon>
        <taxon>Actinomycetes</taxon>
        <taxon>Mycobacteriales</taxon>
        <taxon>Nocardiaceae</taxon>
        <taxon>Nocardia</taxon>
    </lineage>
</organism>
<accession>A0ABV3FJS4</accession>
<dbReference type="RefSeq" id="WP_357988245.1">
    <property type="nucleotide sequence ID" value="NZ_JBFAIH010000043.1"/>
</dbReference>
<evidence type="ECO:0000259" key="3">
    <source>
        <dbReference type="SMART" id="SM00894"/>
    </source>
</evidence>